<dbReference type="PANTHER" id="PTHR46797:SF1">
    <property type="entry name" value="METHYLPHOSPHONATE SYNTHASE"/>
    <property type="match status" value="1"/>
</dbReference>
<evidence type="ECO:0000259" key="2">
    <source>
        <dbReference type="PROSITE" id="PS50943"/>
    </source>
</evidence>
<proteinExistence type="predicted"/>
<dbReference type="PANTHER" id="PTHR46797">
    <property type="entry name" value="HTH-TYPE TRANSCRIPTIONAL REGULATOR"/>
    <property type="match status" value="1"/>
</dbReference>
<organism evidence="3 4">
    <name type="scientific">Micromonospora zhanjiangensis</name>
    <dbReference type="NCBI Taxonomy" id="1522057"/>
    <lineage>
        <taxon>Bacteria</taxon>
        <taxon>Bacillati</taxon>
        <taxon>Actinomycetota</taxon>
        <taxon>Actinomycetes</taxon>
        <taxon>Micromonosporales</taxon>
        <taxon>Micromonosporaceae</taxon>
        <taxon>Micromonospora</taxon>
    </lineage>
</organism>
<name>A0ABV8KIB5_9ACTN</name>
<evidence type="ECO:0000313" key="3">
    <source>
        <dbReference type="EMBL" id="MFC4105751.1"/>
    </source>
</evidence>
<gene>
    <name evidence="3" type="ORF">ACFOX0_07365</name>
</gene>
<dbReference type="RefSeq" id="WP_377542963.1">
    <property type="nucleotide sequence ID" value="NZ_JBHSBN010000003.1"/>
</dbReference>
<keyword evidence="4" id="KW-1185">Reference proteome</keyword>
<dbReference type="Pfam" id="PF13560">
    <property type="entry name" value="HTH_31"/>
    <property type="match status" value="1"/>
</dbReference>
<evidence type="ECO:0000256" key="1">
    <source>
        <dbReference type="ARBA" id="ARBA00023125"/>
    </source>
</evidence>
<dbReference type="InterPro" id="IPR001387">
    <property type="entry name" value="Cro/C1-type_HTH"/>
</dbReference>
<dbReference type="Proteomes" id="UP001595868">
    <property type="component" value="Unassembled WGS sequence"/>
</dbReference>
<dbReference type="InterPro" id="IPR050807">
    <property type="entry name" value="TransReg_Diox_bact_type"/>
</dbReference>
<dbReference type="EMBL" id="JBHSBN010000003">
    <property type="protein sequence ID" value="MFC4105751.1"/>
    <property type="molecule type" value="Genomic_DNA"/>
</dbReference>
<dbReference type="Gene3D" id="1.10.260.40">
    <property type="entry name" value="lambda repressor-like DNA-binding domains"/>
    <property type="match status" value="1"/>
</dbReference>
<reference evidence="4" key="1">
    <citation type="journal article" date="2019" name="Int. J. Syst. Evol. Microbiol.">
        <title>The Global Catalogue of Microorganisms (GCM) 10K type strain sequencing project: providing services to taxonomists for standard genome sequencing and annotation.</title>
        <authorList>
            <consortium name="The Broad Institute Genomics Platform"/>
            <consortium name="The Broad Institute Genome Sequencing Center for Infectious Disease"/>
            <person name="Wu L."/>
            <person name="Ma J."/>
        </authorList>
    </citation>
    <scope>NUCLEOTIDE SEQUENCE [LARGE SCALE GENOMIC DNA]</scope>
    <source>
        <strain evidence="4">2902at01</strain>
    </source>
</reference>
<feature type="domain" description="HTH cro/C1-type" evidence="2">
    <location>
        <begin position="38"/>
        <end position="93"/>
    </location>
</feature>
<accession>A0ABV8KIB5</accession>
<dbReference type="SUPFAM" id="SSF47413">
    <property type="entry name" value="lambda repressor-like DNA-binding domains"/>
    <property type="match status" value="1"/>
</dbReference>
<dbReference type="PROSITE" id="PS50943">
    <property type="entry name" value="HTH_CROC1"/>
    <property type="match status" value="1"/>
</dbReference>
<dbReference type="SMART" id="SM00530">
    <property type="entry name" value="HTH_XRE"/>
    <property type="match status" value="1"/>
</dbReference>
<protein>
    <submittedName>
        <fullName evidence="3">Multiprotein-bridging factor 1 family protein</fullName>
    </submittedName>
</protein>
<dbReference type="InterPro" id="IPR010982">
    <property type="entry name" value="Lambda_DNA-bd_dom_sf"/>
</dbReference>
<comment type="caution">
    <text evidence="3">The sequence shown here is derived from an EMBL/GenBank/DDBJ whole genome shotgun (WGS) entry which is preliminary data.</text>
</comment>
<keyword evidence="1" id="KW-0238">DNA-binding</keyword>
<dbReference type="CDD" id="cd00093">
    <property type="entry name" value="HTH_XRE"/>
    <property type="match status" value="1"/>
</dbReference>
<sequence length="104" mass="11356">MDGGRTSWNAMRDRRMAEPGAREAYEAVRLAFELGRAVRELREERGWSQPQLAQASGMTPSAVARFESGGTVQILPALERLATALGVKWDTESAPGRSLLRALG</sequence>
<evidence type="ECO:0000313" key="4">
    <source>
        <dbReference type="Proteomes" id="UP001595868"/>
    </source>
</evidence>